<dbReference type="EMBL" id="AAQH01000009">
    <property type="protein sequence ID" value="EAT12213.1"/>
    <property type="molecule type" value="Genomic_DNA"/>
</dbReference>
<dbReference type="GO" id="GO:0009279">
    <property type="term" value="C:cell outer membrane"/>
    <property type="evidence" value="ECO:0007669"/>
    <property type="project" value="InterPro"/>
</dbReference>
<evidence type="ECO:0008006" key="4">
    <source>
        <dbReference type="Google" id="ProtNLM"/>
    </source>
</evidence>
<comment type="caution">
    <text evidence="2">The sequence shown here is derived from an EMBL/GenBank/DDBJ whole genome shotgun (WGS) entry which is preliminary data.</text>
</comment>
<feature type="chain" id="PRO_5004194508" description="Nucleoside-binding outer membrane protein" evidence="1">
    <location>
        <begin position="21"/>
        <end position="245"/>
    </location>
</feature>
<dbReference type="InterPro" id="IPR036777">
    <property type="entry name" value="Channel_Tsx-like_sf"/>
</dbReference>
<gene>
    <name evidence="2" type="ORF">RED65_04285</name>
</gene>
<reference evidence="2 3" key="1">
    <citation type="submission" date="2006-03" db="EMBL/GenBank/DDBJ databases">
        <authorList>
            <person name="Pinhassi J."/>
            <person name="Pedros-Alio C."/>
            <person name="Ferriera S."/>
            <person name="Johnson J."/>
            <person name="Kravitz S."/>
            <person name="Halpern A."/>
            <person name="Remington K."/>
            <person name="Beeson K."/>
            <person name="Tran B."/>
            <person name="Rogers Y.-H."/>
            <person name="Friedman R."/>
            <person name="Venter J.C."/>
        </authorList>
    </citation>
    <scope>NUCLEOTIDE SEQUENCE [LARGE SCALE GENOMIC DNA]</scope>
    <source>
        <strain evidence="2 3">RED65</strain>
    </source>
</reference>
<evidence type="ECO:0000313" key="2">
    <source>
        <dbReference type="EMBL" id="EAT12213.1"/>
    </source>
</evidence>
<proteinExistence type="predicted"/>
<keyword evidence="3" id="KW-1185">Reference proteome</keyword>
<dbReference type="SUPFAM" id="SSF111364">
    <property type="entry name" value="Tsx-like channel"/>
    <property type="match status" value="1"/>
</dbReference>
<name>Q1N1R8_9GAMM</name>
<feature type="signal peptide" evidence="1">
    <location>
        <begin position="1"/>
        <end position="20"/>
    </location>
</feature>
<dbReference type="STRING" id="207949.RED65_04285"/>
<dbReference type="RefSeq" id="WP_007016309.1">
    <property type="nucleotide sequence ID" value="NZ_AAQH01000009.1"/>
</dbReference>
<dbReference type="HOGENOM" id="CLU_072571_2_0_6"/>
<sequence length="245" mass="27324">MKKTILTLAAASAFTMNAQAEQYWADNSVSVLYSDQYEFNEDEATTTMTLEHVSGHSWGDLFYFVDRHNGGDYKETYGEFSPNIKLTSIDDSLVSSVKLAYTYEFGTFQTGDFNPGNPSFHSAFDNHLLGLGADLKVPGMDFTSVYLYRAFNDSSDSDDNQITLVYGYSNGNLIIDGFLDYSFGNENDSVEDEMNFTPQITYNVGPALGLKNKLKVGVEYSYWTNQFGIDGQDQNAVSLLVKAHL</sequence>
<organism evidence="2 3">
    <name type="scientific">Bermanella marisrubri</name>
    <dbReference type="NCBI Taxonomy" id="207949"/>
    <lineage>
        <taxon>Bacteria</taxon>
        <taxon>Pseudomonadati</taxon>
        <taxon>Pseudomonadota</taxon>
        <taxon>Gammaproteobacteria</taxon>
        <taxon>Oceanospirillales</taxon>
        <taxon>Oceanospirillaceae</taxon>
        <taxon>Bermanella</taxon>
    </lineage>
</organism>
<dbReference type="Gene3D" id="2.40.230.20">
    <property type="entry name" value="Nucleoside-specific channel-forming protein, Tsx-like"/>
    <property type="match status" value="1"/>
</dbReference>
<evidence type="ECO:0000313" key="3">
    <source>
        <dbReference type="Proteomes" id="UP000004263"/>
    </source>
</evidence>
<dbReference type="OrthoDB" id="104801at2"/>
<protein>
    <recommendedName>
        <fullName evidence="4">Nucleoside-binding outer membrane protein</fullName>
    </recommendedName>
</protein>
<dbReference type="AlphaFoldDB" id="Q1N1R8"/>
<dbReference type="Proteomes" id="UP000004263">
    <property type="component" value="Unassembled WGS sequence"/>
</dbReference>
<keyword evidence="1" id="KW-0732">Signal</keyword>
<accession>Q1N1R8</accession>
<evidence type="ECO:0000256" key="1">
    <source>
        <dbReference type="SAM" id="SignalP"/>
    </source>
</evidence>